<evidence type="ECO:0000256" key="2">
    <source>
        <dbReference type="SAM" id="SignalP"/>
    </source>
</evidence>
<keyword evidence="2" id="KW-0732">Signal</keyword>
<feature type="compositionally biased region" description="Polar residues" evidence="1">
    <location>
        <begin position="353"/>
        <end position="363"/>
    </location>
</feature>
<dbReference type="STRING" id="181874.A0A409YWR1"/>
<comment type="caution">
    <text evidence="3">The sequence shown here is derived from an EMBL/GenBank/DDBJ whole genome shotgun (WGS) entry which is preliminary data.</text>
</comment>
<dbReference type="InParanoid" id="A0A409YWR1"/>
<feature type="chain" id="PRO_5019016930" evidence="2">
    <location>
        <begin position="25"/>
        <end position="523"/>
    </location>
</feature>
<feature type="non-terminal residue" evidence="3">
    <location>
        <position position="1"/>
    </location>
</feature>
<gene>
    <name evidence="3" type="ORF">CVT24_007229</name>
</gene>
<feature type="compositionally biased region" description="Pro residues" evidence="1">
    <location>
        <begin position="456"/>
        <end position="469"/>
    </location>
</feature>
<feature type="compositionally biased region" description="Low complexity" evidence="1">
    <location>
        <begin position="441"/>
        <end position="455"/>
    </location>
</feature>
<dbReference type="Proteomes" id="UP000284842">
    <property type="component" value="Unassembled WGS sequence"/>
</dbReference>
<evidence type="ECO:0000313" key="3">
    <source>
        <dbReference type="EMBL" id="PPR07430.1"/>
    </source>
</evidence>
<evidence type="ECO:0000313" key="4">
    <source>
        <dbReference type="Proteomes" id="UP000284842"/>
    </source>
</evidence>
<feature type="signal peptide" evidence="2">
    <location>
        <begin position="1"/>
        <end position="24"/>
    </location>
</feature>
<evidence type="ECO:0000256" key="1">
    <source>
        <dbReference type="SAM" id="MobiDB-lite"/>
    </source>
</evidence>
<dbReference type="AlphaFoldDB" id="A0A409YWR1"/>
<feature type="compositionally biased region" description="Low complexity" evidence="1">
    <location>
        <begin position="411"/>
        <end position="421"/>
    </location>
</feature>
<name>A0A409YWR1_9AGAR</name>
<keyword evidence="4" id="KW-1185">Reference proteome</keyword>
<sequence length="523" mass="57708">QVALHPCCVFLKLYCLLFPLKLHTIVICCSTFNPGTFKGKQKEYLDSCKPEYEVANENEALEDCIAMIVQGYFCRFPPEMPLDYDLTDEKVATAMAREYEESSLPNAKRLSVSEFEVEMGQWKKRANTIKKIKRKITCWLDYQYLKDHNMVKKDLKGAKNPYASLIVQLSGKHTKKPHLRSAMSIWRCSPSIRDLLEKAARACCIALKKPLKPGLAPAREEIASSHFNLLSVEEQEHYTEQAIHPTSHQQCISSLPAVVQPLIDLIADATGWKVTLLAGGPCPTHGGRMSMVNIHSRTTNSKIPMRFGQFESMWYKKYLTPMFTNFLRNSYSVEECRECTLVGDEVLPDLDGATSTLNPQSRSTESETEPSLPLDKNPEAPSTLTPFLNPPPSHPRLLSPDSSIEFPPPFSQSSDSDSQSPPASPPPPATRQQQPPPSPLASPRSLPPAHSHLPPASRPPATQTPPPPTSSVASSHPPQLPLALLCLVKPMPMSAAAAAALLVGNKCPPDELPLETGPQRKSA</sequence>
<reference evidence="3 4" key="1">
    <citation type="journal article" date="2018" name="Evol. Lett.">
        <title>Horizontal gene cluster transfer increased hallucinogenic mushroom diversity.</title>
        <authorList>
            <person name="Reynolds H.T."/>
            <person name="Vijayakumar V."/>
            <person name="Gluck-Thaler E."/>
            <person name="Korotkin H.B."/>
            <person name="Matheny P.B."/>
            <person name="Slot J.C."/>
        </authorList>
    </citation>
    <scope>NUCLEOTIDE SEQUENCE [LARGE SCALE GENOMIC DNA]</scope>
    <source>
        <strain evidence="3 4">2629</strain>
    </source>
</reference>
<proteinExistence type="predicted"/>
<accession>A0A409YWR1</accession>
<dbReference type="OrthoDB" id="3033067at2759"/>
<organism evidence="3 4">
    <name type="scientific">Panaeolus cyanescens</name>
    <dbReference type="NCBI Taxonomy" id="181874"/>
    <lineage>
        <taxon>Eukaryota</taxon>
        <taxon>Fungi</taxon>
        <taxon>Dikarya</taxon>
        <taxon>Basidiomycota</taxon>
        <taxon>Agaricomycotina</taxon>
        <taxon>Agaricomycetes</taxon>
        <taxon>Agaricomycetidae</taxon>
        <taxon>Agaricales</taxon>
        <taxon>Agaricineae</taxon>
        <taxon>Galeropsidaceae</taxon>
        <taxon>Panaeolus</taxon>
    </lineage>
</organism>
<feature type="compositionally biased region" description="Pro residues" evidence="1">
    <location>
        <begin position="422"/>
        <end position="440"/>
    </location>
</feature>
<protein>
    <submittedName>
        <fullName evidence="3">Uncharacterized protein</fullName>
    </submittedName>
</protein>
<feature type="region of interest" description="Disordered" evidence="1">
    <location>
        <begin position="348"/>
        <end position="477"/>
    </location>
</feature>
<dbReference type="EMBL" id="NHTK01000462">
    <property type="protein sequence ID" value="PPR07430.1"/>
    <property type="molecule type" value="Genomic_DNA"/>
</dbReference>